<sequence length="289" mass="31228">MGNGVDLRMLANNGGSVVISDYGAHLLRWAPAGQADVVWTPSTWHIEAGKSLGGGVPICFPWFGPGFAHGKQLALNPSHGFARLRRWALDEGSFDDSHIRYVLDSQQLNDNEVPWFDDEPGAQFHAVYDVQTGNALTMSLTVTNTGTAPMSYEAALHSYLHVGDVSGAQLVGLQGATYLDATEEGFPPKTQDAQVVTFGEQPVNRVYYSDARLELRDDMLGRAIHISRTGSPQTVVWNPGADGDNMSYTKPGEWRGFVAVEAAVCRDRIVTLGPGESHVISQTLSVGSL</sequence>
<evidence type="ECO:0000256" key="2">
    <source>
        <dbReference type="ARBA" id="ARBA00005866"/>
    </source>
</evidence>
<evidence type="ECO:0000256" key="1">
    <source>
        <dbReference type="ARBA" id="ARBA00001096"/>
    </source>
</evidence>
<name>A0A087BPH4_BIFLN</name>
<dbReference type="InterPro" id="IPR008183">
    <property type="entry name" value="Aldose_1/G6P_1-epimerase"/>
</dbReference>
<protein>
    <recommendedName>
        <fullName evidence="4">Putative glucose-6-phosphate 1-epimerase</fullName>
        <ecNumber evidence="4">5.1.3.15</ecNumber>
    </recommendedName>
</protein>
<dbReference type="Proteomes" id="UP000029024">
    <property type="component" value="Unassembled WGS sequence"/>
</dbReference>
<dbReference type="PIRSF" id="PIRSF016020">
    <property type="entry name" value="PHexose_mutarotase"/>
    <property type="match status" value="1"/>
</dbReference>
<dbReference type="PANTHER" id="PTHR11122">
    <property type="entry name" value="APOSPORY-ASSOCIATED PROTEIN C-RELATED"/>
    <property type="match status" value="1"/>
</dbReference>
<evidence type="ECO:0000256" key="3">
    <source>
        <dbReference type="ARBA" id="ARBA00023235"/>
    </source>
</evidence>
<dbReference type="Proteomes" id="UP000181801">
    <property type="component" value="Unassembled WGS sequence"/>
</dbReference>
<dbReference type="EMBL" id="JGZA01000004">
    <property type="protein sequence ID" value="KFI72924.1"/>
    <property type="molecule type" value="Genomic_DNA"/>
</dbReference>
<dbReference type="InterPro" id="IPR014718">
    <property type="entry name" value="GH-type_carb-bd"/>
</dbReference>
<dbReference type="Pfam" id="PF01263">
    <property type="entry name" value="Aldose_epim"/>
    <property type="match status" value="1"/>
</dbReference>
<dbReference type="GO" id="GO:0047938">
    <property type="term" value="F:glucose-6-phosphate 1-epimerase activity"/>
    <property type="evidence" value="ECO:0007669"/>
    <property type="project" value="UniProtKB-UniRule"/>
</dbReference>
<comment type="similarity">
    <text evidence="2 4">Belongs to the glucose-6-phosphate 1-epimerase family.</text>
</comment>
<dbReference type="GO" id="GO:0030246">
    <property type="term" value="F:carbohydrate binding"/>
    <property type="evidence" value="ECO:0007669"/>
    <property type="project" value="UniProtKB-UniRule"/>
</dbReference>
<keyword evidence="3 4" id="KW-0413">Isomerase</keyword>
<evidence type="ECO:0000313" key="7">
    <source>
        <dbReference type="Proteomes" id="UP000029024"/>
    </source>
</evidence>
<dbReference type="EC" id="5.1.3.15" evidence="4"/>
<evidence type="ECO:0000313" key="6">
    <source>
        <dbReference type="EMBL" id="OIN62251.1"/>
    </source>
</evidence>
<dbReference type="EMBL" id="MOAE01000039">
    <property type="protein sequence ID" value="OIN62251.1"/>
    <property type="molecule type" value="Genomic_DNA"/>
</dbReference>
<dbReference type="AlphaFoldDB" id="A0A087BPH4"/>
<evidence type="ECO:0000256" key="4">
    <source>
        <dbReference type="PIRNR" id="PIRNR016020"/>
    </source>
</evidence>
<dbReference type="CDD" id="cd09020">
    <property type="entry name" value="D-hex-6-P-epi_like"/>
    <property type="match status" value="1"/>
</dbReference>
<gene>
    <name evidence="6" type="ORF">BFS26_08135</name>
    <name evidence="5" type="ORF">BLSS_0760</name>
</gene>
<organism evidence="5 7">
    <name type="scientific">Bifidobacterium longum subsp. suis</name>
    <dbReference type="NCBI Taxonomy" id="1695"/>
    <lineage>
        <taxon>Bacteria</taxon>
        <taxon>Bacillati</taxon>
        <taxon>Actinomycetota</taxon>
        <taxon>Actinomycetes</taxon>
        <taxon>Bifidobacteriales</taxon>
        <taxon>Bifidobacteriaceae</taxon>
        <taxon>Bifidobacterium</taxon>
    </lineage>
</organism>
<dbReference type="InterPro" id="IPR025532">
    <property type="entry name" value="G6P_1-epimerase"/>
</dbReference>
<dbReference type="GO" id="GO:0005975">
    <property type="term" value="P:carbohydrate metabolic process"/>
    <property type="evidence" value="ECO:0007669"/>
    <property type="project" value="InterPro"/>
</dbReference>
<dbReference type="PANTHER" id="PTHR11122:SF13">
    <property type="entry name" value="GLUCOSE-6-PHOSPHATE 1-EPIMERASE"/>
    <property type="match status" value="1"/>
</dbReference>
<comment type="catalytic activity">
    <reaction evidence="1">
        <text>alpha-D-glucose 6-phosphate = beta-D-glucose 6-phosphate</text>
        <dbReference type="Rhea" id="RHEA:16249"/>
        <dbReference type="ChEBI" id="CHEBI:58225"/>
        <dbReference type="ChEBI" id="CHEBI:58247"/>
        <dbReference type="EC" id="5.1.3.15"/>
    </reaction>
</comment>
<dbReference type="InterPro" id="IPR011013">
    <property type="entry name" value="Gal_mutarotase_sf_dom"/>
</dbReference>
<accession>A0A087BPH4</accession>
<dbReference type="Gene3D" id="2.70.98.10">
    <property type="match status" value="1"/>
</dbReference>
<dbReference type="SUPFAM" id="SSF74650">
    <property type="entry name" value="Galactose mutarotase-like"/>
    <property type="match status" value="1"/>
</dbReference>
<dbReference type="RefSeq" id="WP_032683299.1">
    <property type="nucleotide sequence ID" value="NZ_CP169558.1"/>
</dbReference>
<comment type="caution">
    <text evidence="5">The sequence shown here is derived from an EMBL/GenBank/DDBJ whole genome shotgun (WGS) entry which is preliminary data.</text>
</comment>
<reference evidence="5 7" key="1">
    <citation type="submission" date="2014-03" db="EMBL/GenBank/DDBJ databases">
        <title>Genomics of Bifidobacteria.</title>
        <authorList>
            <person name="Ventura M."/>
            <person name="Milani C."/>
            <person name="Lugli G.A."/>
        </authorList>
    </citation>
    <scope>NUCLEOTIDE SEQUENCE [LARGE SCALE GENOMIC DNA]</scope>
    <source>
        <strain evidence="5 7">LMG 21814</strain>
    </source>
</reference>
<reference evidence="6 8" key="2">
    <citation type="journal article" date="2016" name="BMC Microbiol.">
        <title>Fucosyllactose and L-fucose utilization of infant Bifidobacterium longum and Bifidobacterium kashiwanohense.</title>
        <authorList>
            <person name="Bunesova V."/>
            <person name="Lacroix C."/>
            <person name="Schwab C."/>
        </authorList>
    </citation>
    <scope>NUCLEOTIDE SEQUENCE [LARGE SCALE GENOMIC DNA]</scope>
    <source>
        <strain evidence="6 8">BSM11-5</strain>
    </source>
</reference>
<evidence type="ECO:0000313" key="8">
    <source>
        <dbReference type="Proteomes" id="UP000181801"/>
    </source>
</evidence>
<evidence type="ECO:0000313" key="5">
    <source>
        <dbReference type="EMBL" id="KFI72924.1"/>
    </source>
</evidence>
<proteinExistence type="inferred from homology"/>